<evidence type="ECO:0000256" key="6">
    <source>
        <dbReference type="ARBA" id="ARBA00023136"/>
    </source>
</evidence>
<dbReference type="InterPro" id="IPR013784">
    <property type="entry name" value="Carb-bd-like_fold"/>
</dbReference>
<feature type="chain" id="PRO_5041935268" description="ER membrane protein complex subunit 7 beta-sandwich domain-containing protein" evidence="8">
    <location>
        <begin position="18"/>
        <end position="275"/>
    </location>
</feature>
<keyword evidence="4 8" id="KW-0732">Signal</keyword>
<evidence type="ECO:0000256" key="8">
    <source>
        <dbReference type="SAM" id="SignalP"/>
    </source>
</evidence>
<evidence type="ECO:0000259" key="9">
    <source>
        <dbReference type="Pfam" id="PF09430"/>
    </source>
</evidence>
<name>A0AAD5M351_PYTIN</name>
<evidence type="ECO:0000313" key="11">
    <source>
        <dbReference type="Proteomes" id="UP001209570"/>
    </source>
</evidence>
<dbReference type="AlphaFoldDB" id="A0AAD5M351"/>
<organism evidence="10 11">
    <name type="scientific">Pythium insidiosum</name>
    <name type="common">Pythiosis disease agent</name>
    <dbReference type="NCBI Taxonomy" id="114742"/>
    <lineage>
        <taxon>Eukaryota</taxon>
        <taxon>Sar</taxon>
        <taxon>Stramenopiles</taxon>
        <taxon>Oomycota</taxon>
        <taxon>Peronosporomycetes</taxon>
        <taxon>Pythiales</taxon>
        <taxon>Pythiaceae</taxon>
        <taxon>Pythium</taxon>
    </lineage>
</organism>
<accession>A0AAD5M351</accession>
<evidence type="ECO:0000256" key="3">
    <source>
        <dbReference type="ARBA" id="ARBA00022692"/>
    </source>
</evidence>
<keyword evidence="6 7" id="KW-0472">Membrane</keyword>
<evidence type="ECO:0000256" key="7">
    <source>
        <dbReference type="SAM" id="Phobius"/>
    </source>
</evidence>
<dbReference type="GO" id="GO:0030246">
    <property type="term" value="F:carbohydrate binding"/>
    <property type="evidence" value="ECO:0007669"/>
    <property type="project" value="InterPro"/>
</dbReference>
<evidence type="ECO:0000313" key="10">
    <source>
        <dbReference type="EMBL" id="KAJ0402726.1"/>
    </source>
</evidence>
<protein>
    <recommendedName>
        <fullName evidence="9">ER membrane protein complex subunit 7 beta-sandwich domain-containing protein</fullName>
    </recommendedName>
</protein>
<sequence length="275" mass="30534">MMRLLQTLALAIVGLLAATSEYVPALLPHPARVLMLIPVRPVALDVPSTRAYEIKGTVFIGEAEKVQPYRVLLNGGEQVTYARADGQFVFRDVEPGRYVIDIPSTEHLFSQYKIDIAEDGVIRAIEYQYPGAPKARAEYPLAVEPVAELEYFEEREKFNILQLIMSPSFLTREKFNILQLIMSPSFLTVILPIGMLYLLPKLSESMMGASATAFPSLLRLSLLVCVADEFPLTTFDADPEEFKKAQEEIGTQDPTALLAGMFGGGQQRAEDSDDD</sequence>
<dbReference type="GO" id="GO:0072546">
    <property type="term" value="C:EMC complex"/>
    <property type="evidence" value="ECO:0007669"/>
    <property type="project" value="TreeGrafter"/>
</dbReference>
<comment type="similarity">
    <text evidence="2">Belongs to the EMC7 family.</text>
</comment>
<comment type="caution">
    <text evidence="10">The sequence shown here is derived from an EMBL/GenBank/DDBJ whole genome shotgun (WGS) entry which is preliminary data.</text>
</comment>
<evidence type="ECO:0000256" key="2">
    <source>
        <dbReference type="ARBA" id="ARBA00008880"/>
    </source>
</evidence>
<evidence type="ECO:0000256" key="5">
    <source>
        <dbReference type="ARBA" id="ARBA00022989"/>
    </source>
</evidence>
<evidence type="ECO:0000256" key="4">
    <source>
        <dbReference type="ARBA" id="ARBA00022729"/>
    </source>
</evidence>
<dbReference type="EMBL" id="JAKCXM010000096">
    <property type="protein sequence ID" value="KAJ0402726.1"/>
    <property type="molecule type" value="Genomic_DNA"/>
</dbReference>
<comment type="subcellular location">
    <subcellularLocation>
        <location evidence="1">Membrane</location>
        <topology evidence="1">Single-pass membrane protein</topology>
    </subcellularLocation>
</comment>
<gene>
    <name evidence="10" type="ORF">P43SY_007868</name>
</gene>
<dbReference type="Pfam" id="PF09430">
    <property type="entry name" value="EMC7_beta-sandw"/>
    <property type="match status" value="1"/>
</dbReference>
<feature type="signal peptide" evidence="8">
    <location>
        <begin position="1"/>
        <end position="17"/>
    </location>
</feature>
<keyword evidence="5 7" id="KW-1133">Transmembrane helix</keyword>
<reference evidence="10" key="1">
    <citation type="submission" date="2021-12" db="EMBL/GenBank/DDBJ databases">
        <title>Prjna785345.</title>
        <authorList>
            <person name="Rujirawat T."/>
            <person name="Krajaejun T."/>
        </authorList>
    </citation>
    <scope>NUCLEOTIDE SEQUENCE</scope>
    <source>
        <strain evidence="10">Pi057C3</strain>
    </source>
</reference>
<dbReference type="PANTHER" id="PTHR13605:SF4">
    <property type="entry name" value="ER MEMBRANE PROTEIN COMPLEX SUBUNIT 7"/>
    <property type="match status" value="1"/>
</dbReference>
<dbReference type="PANTHER" id="PTHR13605">
    <property type="entry name" value="ER MEMBRANE PROTEIN COMPLEX SUBUNIT 7"/>
    <property type="match status" value="1"/>
</dbReference>
<keyword evidence="3 7" id="KW-0812">Transmembrane</keyword>
<dbReference type="InterPro" id="IPR039163">
    <property type="entry name" value="EMC7"/>
</dbReference>
<dbReference type="Proteomes" id="UP001209570">
    <property type="component" value="Unassembled WGS sequence"/>
</dbReference>
<dbReference type="InterPro" id="IPR019008">
    <property type="entry name" value="Beta_sandwich_EMC7"/>
</dbReference>
<keyword evidence="11" id="KW-1185">Reference proteome</keyword>
<feature type="transmembrane region" description="Helical" evidence="7">
    <location>
        <begin position="177"/>
        <end position="199"/>
    </location>
</feature>
<dbReference type="SUPFAM" id="SSF49452">
    <property type="entry name" value="Starch-binding domain-like"/>
    <property type="match status" value="1"/>
</dbReference>
<evidence type="ECO:0000256" key="1">
    <source>
        <dbReference type="ARBA" id="ARBA00004167"/>
    </source>
</evidence>
<proteinExistence type="inferred from homology"/>
<feature type="domain" description="ER membrane protein complex subunit 7 beta-sandwich" evidence="9">
    <location>
        <begin position="63"/>
        <end position="170"/>
    </location>
</feature>